<evidence type="ECO:0000256" key="7">
    <source>
        <dbReference type="ARBA" id="ARBA00012421"/>
    </source>
</evidence>
<gene>
    <name evidence="29" type="primary">GAD2</name>
    <name evidence="29" type="synonym">gad2</name>
</gene>
<keyword evidence="12 27" id="KW-0663">Pyridoxal phosphate</keyword>
<dbReference type="Gene3D" id="3.90.1150.170">
    <property type="match status" value="1"/>
</dbReference>
<dbReference type="PANTHER" id="PTHR45677">
    <property type="entry name" value="GLUTAMATE DECARBOXYLASE-RELATED"/>
    <property type="match status" value="1"/>
</dbReference>
<evidence type="ECO:0000256" key="12">
    <source>
        <dbReference type="ARBA" id="ARBA00022898"/>
    </source>
</evidence>
<evidence type="ECO:0000256" key="2">
    <source>
        <dbReference type="ARBA" id="ARBA00004255"/>
    </source>
</evidence>
<evidence type="ECO:0000256" key="3">
    <source>
        <dbReference type="ARBA" id="ARBA00004514"/>
    </source>
</evidence>
<reference evidence="29" key="2">
    <citation type="submission" date="2025-09" db="UniProtKB">
        <authorList>
            <consortium name="Ensembl"/>
        </authorList>
    </citation>
    <scope>IDENTIFICATION</scope>
</reference>
<dbReference type="InterPro" id="IPR021115">
    <property type="entry name" value="Pyridoxal-P_BS"/>
</dbReference>
<keyword evidence="8" id="KW-1003">Cell membrane</keyword>
<feature type="modified residue" description="N6-(pyridoxal phosphate)lysine" evidence="27">
    <location>
        <position position="202"/>
    </location>
</feature>
<keyword evidence="14" id="KW-0770">Synapse</keyword>
<dbReference type="GeneTree" id="ENSGT00940000157951"/>
<dbReference type="InterPro" id="IPR002129">
    <property type="entry name" value="PyrdxlP-dep_de-COase"/>
</dbReference>
<dbReference type="GO" id="GO:0042734">
    <property type="term" value="C:presynaptic membrane"/>
    <property type="evidence" value="ECO:0007669"/>
    <property type="project" value="UniProtKB-SubCell"/>
</dbReference>
<proteinExistence type="inferred from homology"/>
<dbReference type="Proteomes" id="UP000694546">
    <property type="component" value="Chromosome 23"/>
</dbReference>
<keyword evidence="9" id="KW-0963">Cytoplasm</keyword>
<protein>
    <recommendedName>
        <fullName evidence="24">Glutamate decarboxylase 2</fullName>
        <ecNumber evidence="7">4.1.1.15</ecNumber>
    </recommendedName>
    <alternativeName>
        <fullName evidence="26">65 kDa glutamic acid decarboxylase</fullName>
    </alternativeName>
    <alternativeName>
        <fullName evidence="25">Glutamate decarboxylase 65 kDa isoform</fullName>
    </alternativeName>
</protein>
<evidence type="ECO:0000256" key="16">
    <source>
        <dbReference type="ARBA" id="ARBA00023136"/>
    </source>
</evidence>
<dbReference type="GO" id="GO:0031410">
    <property type="term" value="C:cytoplasmic vesicle"/>
    <property type="evidence" value="ECO:0007669"/>
    <property type="project" value="UniProtKB-SubCell"/>
</dbReference>
<dbReference type="GO" id="GO:0030170">
    <property type="term" value="F:pyridoxal phosphate binding"/>
    <property type="evidence" value="ECO:0007669"/>
    <property type="project" value="InterPro"/>
</dbReference>
<evidence type="ECO:0000313" key="30">
    <source>
        <dbReference type="Proteomes" id="UP000694546"/>
    </source>
</evidence>
<keyword evidence="30" id="KW-1185">Reference proteome</keyword>
<evidence type="ECO:0000256" key="9">
    <source>
        <dbReference type="ARBA" id="ARBA00022490"/>
    </source>
</evidence>
<evidence type="ECO:0000256" key="24">
    <source>
        <dbReference type="ARBA" id="ARBA00040577"/>
    </source>
</evidence>
<evidence type="ECO:0000256" key="23">
    <source>
        <dbReference type="ARBA" id="ARBA00037840"/>
    </source>
</evidence>
<dbReference type="SUPFAM" id="SSF53383">
    <property type="entry name" value="PLP-dependent transferases"/>
    <property type="match status" value="1"/>
</dbReference>
<evidence type="ECO:0000256" key="13">
    <source>
        <dbReference type="ARBA" id="ARBA00022979"/>
    </source>
</evidence>
<dbReference type="PANTHER" id="PTHR45677:SF11">
    <property type="entry name" value="GLUTAMATE DECARBOXYLASE 2"/>
    <property type="match status" value="1"/>
</dbReference>
<evidence type="ECO:0000256" key="17">
    <source>
        <dbReference type="ARBA" id="ARBA00023139"/>
    </source>
</evidence>
<dbReference type="Gene3D" id="3.40.640.10">
    <property type="entry name" value="Type I PLP-dependent aspartate aminotransferase-like (Major domain)"/>
    <property type="match status" value="1"/>
</dbReference>
<evidence type="ECO:0000256" key="11">
    <source>
        <dbReference type="ARBA" id="ARBA00022793"/>
    </source>
</evidence>
<comment type="subcellular location">
    <subcellularLocation>
        <location evidence="3">Cytoplasm</location>
        <location evidence="3">Cytosol</location>
    </subcellularLocation>
    <subcellularLocation>
        <location evidence="4">Cytoplasmic vesicle</location>
    </subcellularLocation>
    <subcellularLocation>
        <location evidence="2">Golgi apparatus membrane</location>
        <topology evidence="2">Peripheral membrane protein</topology>
        <orientation evidence="2">Cytoplasmic side</orientation>
    </subcellularLocation>
    <subcellularLocation>
        <location evidence="23">Presynaptic cell membrane</location>
        <topology evidence="23">Lipid-anchor</topology>
    </subcellularLocation>
</comment>
<dbReference type="Ensembl" id="ENSGMOT00000072944.1">
    <property type="protein sequence ID" value="ENSGMOP00000054669.1"/>
    <property type="gene ID" value="ENSGMOG00000025669.1"/>
</dbReference>
<organism evidence="29 30">
    <name type="scientific">Gadus morhua</name>
    <name type="common">Atlantic cod</name>
    <dbReference type="NCBI Taxonomy" id="8049"/>
    <lineage>
        <taxon>Eukaryota</taxon>
        <taxon>Metazoa</taxon>
        <taxon>Chordata</taxon>
        <taxon>Craniata</taxon>
        <taxon>Vertebrata</taxon>
        <taxon>Euteleostomi</taxon>
        <taxon>Actinopterygii</taxon>
        <taxon>Neopterygii</taxon>
        <taxon>Teleostei</taxon>
        <taxon>Neoteleostei</taxon>
        <taxon>Acanthomorphata</taxon>
        <taxon>Zeiogadaria</taxon>
        <taxon>Gadariae</taxon>
        <taxon>Gadiformes</taxon>
        <taxon>Gadoidei</taxon>
        <taxon>Gadidae</taxon>
        <taxon>Gadus</taxon>
    </lineage>
</organism>
<evidence type="ECO:0000313" key="29">
    <source>
        <dbReference type="Ensembl" id="ENSGMOP00000054669.1"/>
    </source>
</evidence>
<evidence type="ECO:0000256" key="19">
    <source>
        <dbReference type="ARBA" id="ARBA00023273"/>
    </source>
</evidence>
<evidence type="ECO:0000256" key="27">
    <source>
        <dbReference type="PIRSR" id="PIRSR602129-50"/>
    </source>
</evidence>
<keyword evidence="15" id="KW-0333">Golgi apparatus</keyword>
<keyword evidence="21" id="KW-0968">Cytoplasmic vesicle</keyword>
<dbReference type="InterPro" id="IPR015424">
    <property type="entry name" value="PyrdxlP-dep_Trfase"/>
</dbReference>
<keyword evidence="10" id="KW-0597">Phosphoprotein</keyword>
<keyword evidence="17" id="KW-0564">Palmitate</keyword>
<keyword evidence="16" id="KW-0472">Membrane</keyword>
<evidence type="ECO:0000256" key="20">
    <source>
        <dbReference type="ARBA" id="ARBA00023288"/>
    </source>
</evidence>
<dbReference type="AlphaFoldDB" id="A0A8C5FQU1"/>
<evidence type="ECO:0000256" key="21">
    <source>
        <dbReference type="ARBA" id="ARBA00023329"/>
    </source>
</evidence>
<dbReference type="InterPro" id="IPR015421">
    <property type="entry name" value="PyrdxlP-dep_Trfase_major"/>
</dbReference>
<comment type="subunit">
    <text evidence="6">Homodimer.</text>
</comment>
<dbReference type="GO" id="GO:0004351">
    <property type="term" value="F:glutamate decarboxylase activity"/>
    <property type="evidence" value="ECO:0007669"/>
    <property type="project" value="UniProtKB-EC"/>
</dbReference>
<evidence type="ECO:0000256" key="28">
    <source>
        <dbReference type="RuleBase" id="RU000382"/>
    </source>
</evidence>
<keyword evidence="13" id="KW-0530">Neurotransmitter biosynthesis</keyword>
<evidence type="ECO:0000256" key="18">
    <source>
        <dbReference type="ARBA" id="ARBA00023239"/>
    </source>
</evidence>
<dbReference type="PROSITE" id="PS00392">
    <property type="entry name" value="DDC_GAD_HDC_YDC"/>
    <property type="match status" value="1"/>
</dbReference>
<keyword evidence="11" id="KW-0210">Decarboxylase</keyword>
<dbReference type="EC" id="4.1.1.15" evidence="7"/>
<sequence>MLGTDNDALLFTYEVAPVFVLLEYVTLKKMREIIGWQDGSGDGIFSPGGAISNMYAMLLARFKMFPEVKEKGMSSVPRLAAFTSEHSHFSIKKGAAALGIGTESVICVKADQTGKMIPADLERKILEAKQKGFVPFFVSATAGTTVYGAFDPLIAVSDICKKYNVWFHVDGAWGGSLLMSRRHRWKLDGVDRANSVTWNPHKMMSVPLQCSALLVREEGLMQNCNQMHACYLFQQDKHYDLSYDTGDKALQCGRHVDIFKLWLMWRAKVPLKSNQHVDIDCVCLCLCSQPQHTNVCFWYLPPGMRHIVDKEEKNKRLHKVAPVIKARMMEYGTTMVSYQPQGDKVNFFRMVISNPAATFEDIDFLIEEIERLGHDL</sequence>
<evidence type="ECO:0000256" key="15">
    <source>
        <dbReference type="ARBA" id="ARBA00023034"/>
    </source>
</evidence>
<comment type="similarity">
    <text evidence="5 28">Belongs to the group II decarboxylase family.</text>
</comment>
<keyword evidence="18 28" id="KW-0456">Lyase</keyword>
<evidence type="ECO:0000256" key="25">
    <source>
        <dbReference type="ARBA" id="ARBA00041381"/>
    </source>
</evidence>
<dbReference type="GO" id="GO:0005829">
    <property type="term" value="C:cytosol"/>
    <property type="evidence" value="ECO:0007669"/>
    <property type="project" value="UniProtKB-SubCell"/>
</dbReference>
<evidence type="ECO:0000256" key="10">
    <source>
        <dbReference type="ARBA" id="ARBA00022553"/>
    </source>
</evidence>
<evidence type="ECO:0000256" key="6">
    <source>
        <dbReference type="ARBA" id="ARBA00011738"/>
    </source>
</evidence>
<evidence type="ECO:0000256" key="8">
    <source>
        <dbReference type="ARBA" id="ARBA00022475"/>
    </source>
</evidence>
<dbReference type="GO" id="GO:0009449">
    <property type="term" value="P:gamma-aminobutyric acid biosynthetic process"/>
    <property type="evidence" value="ECO:0007669"/>
    <property type="project" value="TreeGrafter"/>
</dbReference>
<keyword evidence="20" id="KW-0449">Lipoprotein</keyword>
<dbReference type="GO" id="GO:0006540">
    <property type="term" value="P:gamma-aminobutyrate shunt"/>
    <property type="evidence" value="ECO:0007669"/>
    <property type="project" value="TreeGrafter"/>
</dbReference>
<evidence type="ECO:0000256" key="14">
    <source>
        <dbReference type="ARBA" id="ARBA00023018"/>
    </source>
</evidence>
<evidence type="ECO:0000256" key="22">
    <source>
        <dbReference type="ARBA" id="ARBA00037048"/>
    </source>
</evidence>
<comment type="function">
    <text evidence="22">Catalyzes the production of GABA.</text>
</comment>
<keyword evidence="19" id="KW-0966">Cell projection</keyword>
<accession>A0A8C5FQU1</accession>
<evidence type="ECO:0000256" key="1">
    <source>
        <dbReference type="ARBA" id="ARBA00001933"/>
    </source>
</evidence>
<dbReference type="Pfam" id="PF00282">
    <property type="entry name" value="Pyridoxal_deC"/>
    <property type="match status" value="1"/>
</dbReference>
<dbReference type="CDD" id="cd06450">
    <property type="entry name" value="DOPA_deC_like"/>
    <property type="match status" value="1"/>
</dbReference>
<comment type="cofactor">
    <cofactor evidence="1 27 28">
        <name>pyridoxal 5'-phosphate</name>
        <dbReference type="ChEBI" id="CHEBI:597326"/>
    </cofactor>
</comment>
<reference evidence="29" key="1">
    <citation type="submission" date="2025-08" db="UniProtKB">
        <authorList>
            <consortium name="Ensembl"/>
        </authorList>
    </citation>
    <scope>IDENTIFICATION</scope>
</reference>
<evidence type="ECO:0000256" key="26">
    <source>
        <dbReference type="ARBA" id="ARBA00043203"/>
    </source>
</evidence>
<dbReference type="GO" id="GO:0000139">
    <property type="term" value="C:Golgi membrane"/>
    <property type="evidence" value="ECO:0007669"/>
    <property type="project" value="UniProtKB-SubCell"/>
</dbReference>
<name>A0A8C5FQU1_GADMO</name>
<evidence type="ECO:0000256" key="5">
    <source>
        <dbReference type="ARBA" id="ARBA00009533"/>
    </source>
</evidence>
<evidence type="ECO:0000256" key="4">
    <source>
        <dbReference type="ARBA" id="ARBA00004541"/>
    </source>
</evidence>